<dbReference type="PANTHER" id="PTHR24421">
    <property type="entry name" value="NITRATE/NITRITE SENSOR PROTEIN NARX-RELATED"/>
    <property type="match status" value="1"/>
</dbReference>
<keyword evidence="7" id="KW-0067">ATP-binding</keyword>
<name>A0A2U2J7R4_9FLAO</name>
<dbReference type="Gene3D" id="1.20.5.1930">
    <property type="match status" value="1"/>
</dbReference>
<keyword evidence="3" id="KW-0597">Phosphoprotein</keyword>
<evidence type="ECO:0000256" key="3">
    <source>
        <dbReference type="ARBA" id="ARBA00022553"/>
    </source>
</evidence>
<dbReference type="PANTHER" id="PTHR24421:SF10">
    <property type="entry name" value="NITRATE_NITRITE SENSOR PROTEIN NARQ"/>
    <property type="match status" value="1"/>
</dbReference>
<evidence type="ECO:0000259" key="10">
    <source>
        <dbReference type="PROSITE" id="PS50109"/>
    </source>
</evidence>
<dbReference type="EMBL" id="QFFG01000006">
    <property type="protein sequence ID" value="PWG04364.1"/>
    <property type="molecule type" value="Genomic_DNA"/>
</dbReference>
<evidence type="ECO:0000256" key="6">
    <source>
        <dbReference type="ARBA" id="ARBA00022777"/>
    </source>
</evidence>
<evidence type="ECO:0000256" key="4">
    <source>
        <dbReference type="ARBA" id="ARBA00022679"/>
    </source>
</evidence>
<dbReference type="OrthoDB" id="9778366at2"/>
<dbReference type="CDD" id="cd18774">
    <property type="entry name" value="PDC2_HK_sensor"/>
    <property type="match status" value="1"/>
</dbReference>
<organism evidence="11 12">
    <name type="scientific">Polaribacter aquimarinus</name>
    <dbReference type="NCBI Taxonomy" id="2100726"/>
    <lineage>
        <taxon>Bacteria</taxon>
        <taxon>Pseudomonadati</taxon>
        <taxon>Bacteroidota</taxon>
        <taxon>Flavobacteriia</taxon>
        <taxon>Flavobacteriales</taxon>
        <taxon>Flavobacteriaceae</taxon>
    </lineage>
</organism>
<dbReference type="Pfam" id="PF02518">
    <property type="entry name" value="HATPase_c"/>
    <property type="match status" value="1"/>
</dbReference>
<dbReference type="InterPro" id="IPR050482">
    <property type="entry name" value="Sensor_HK_TwoCompSys"/>
</dbReference>
<evidence type="ECO:0000256" key="7">
    <source>
        <dbReference type="ARBA" id="ARBA00022840"/>
    </source>
</evidence>
<keyword evidence="6" id="KW-0418">Kinase</keyword>
<dbReference type="GO" id="GO:0046983">
    <property type="term" value="F:protein dimerization activity"/>
    <property type="evidence" value="ECO:0007669"/>
    <property type="project" value="InterPro"/>
</dbReference>
<keyword evidence="4" id="KW-0808">Transferase</keyword>
<keyword evidence="9" id="KW-0472">Membrane</keyword>
<keyword evidence="9" id="KW-0812">Transmembrane</keyword>
<gene>
    <name evidence="11" type="ORF">DIS07_13240</name>
</gene>
<feature type="domain" description="Histidine kinase" evidence="10">
    <location>
        <begin position="367"/>
        <end position="552"/>
    </location>
</feature>
<dbReference type="GO" id="GO:0016020">
    <property type="term" value="C:membrane"/>
    <property type="evidence" value="ECO:0007669"/>
    <property type="project" value="InterPro"/>
</dbReference>
<dbReference type="SUPFAM" id="SSF55874">
    <property type="entry name" value="ATPase domain of HSP90 chaperone/DNA topoisomerase II/histidine kinase"/>
    <property type="match status" value="1"/>
</dbReference>
<evidence type="ECO:0000256" key="8">
    <source>
        <dbReference type="ARBA" id="ARBA00023012"/>
    </source>
</evidence>
<dbReference type="InterPro" id="IPR003594">
    <property type="entry name" value="HATPase_dom"/>
</dbReference>
<feature type="transmembrane region" description="Helical" evidence="9">
    <location>
        <begin position="225"/>
        <end position="247"/>
    </location>
</feature>
<dbReference type="AlphaFoldDB" id="A0A2U2J7R4"/>
<keyword evidence="5" id="KW-0547">Nucleotide-binding</keyword>
<dbReference type="GO" id="GO:0005524">
    <property type="term" value="F:ATP binding"/>
    <property type="evidence" value="ECO:0007669"/>
    <property type="project" value="UniProtKB-KW"/>
</dbReference>
<comment type="caution">
    <text evidence="11">The sequence shown here is derived from an EMBL/GenBank/DDBJ whole genome shotgun (WGS) entry which is preliminary data.</text>
</comment>
<dbReference type="InterPro" id="IPR005467">
    <property type="entry name" value="His_kinase_dom"/>
</dbReference>
<evidence type="ECO:0000256" key="9">
    <source>
        <dbReference type="SAM" id="Phobius"/>
    </source>
</evidence>
<protein>
    <recommendedName>
        <fullName evidence="2">histidine kinase</fullName>
        <ecNumber evidence="2">2.7.13.3</ecNumber>
    </recommendedName>
</protein>
<dbReference type="GO" id="GO:0000155">
    <property type="term" value="F:phosphorelay sensor kinase activity"/>
    <property type="evidence" value="ECO:0007669"/>
    <property type="project" value="InterPro"/>
</dbReference>
<evidence type="ECO:0000313" key="12">
    <source>
        <dbReference type="Proteomes" id="UP000245670"/>
    </source>
</evidence>
<evidence type="ECO:0000256" key="2">
    <source>
        <dbReference type="ARBA" id="ARBA00012438"/>
    </source>
</evidence>
<dbReference type="SMART" id="SM00387">
    <property type="entry name" value="HATPase_c"/>
    <property type="match status" value="1"/>
</dbReference>
<evidence type="ECO:0000256" key="5">
    <source>
        <dbReference type="ARBA" id="ARBA00022741"/>
    </source>
</evidence>
<dbReference type="Pfam" id="PF07730">
    <property type="entry name" value="HisKA_3"/>
    <property type="match status" value="1"/>
</dbReference>
<dbReference type="Proteomes" id="UP000245670">
    <property type="component" value="Unassembled WGS sequence"/>
</dbReference>
<evidence type="ECO:0000256" key="1">
    <source>
        <dbReference type="ARBA" id="ARBA00000085"/>
    </source>
</evidence>
<dbReference type="CDD" id="cd16917">
    <property type="entry name" value="HATPase_UhpB-NarQ-NarX-like"/>
    <property type="match status" value="1"/>
</dbReference>
<keyword evidence="9" id="KW-1133">Transmembrane helix</keyword>
<feature type="transmembrane region" description="Helical" evidence="9">
    <location>
        <begin position="6"/>
        <end position="27"/>
    </location>
</feature>
<accession>A0A2U2J7R4</accession>
<proteinExistence type="predicted"/>
<keyword evidence="12" id="KW-1185">Reference proteome</keyword>
<dbReference type="EC" id="2.7.13.3" evidence="2"/>
<dbReference type="PROSITE" id="PS50109">
    <property type="entry name" value="HIS_KIN"/>
    <property type="match status" value="1"/>
</dbReference>
<sequence length="552" mass="63459">MNIKSWIVFIINLLVVFVVVFLSFTFYKEFSRVIDERVLLQLNSIKTLKQIQFEKLINLEWEKFSKENTSESLDFELPNDNYTSNGIFDVTHLHPQKQTSIIFVKIINGERIVKFLKYAKIKNILLERTGMGLTGESYLVGNDFRLRSQSRFYPQKTPFQITAKTKGVLNGVKNKQGTGVFTDYRNTPVYSAYQPIKIGNLNWVILSEIDVEEVTTPLIEMRKKLILITFFIIIISVIISLFLTRIITNPIIKMKEKLIVMAKGNYTEENKITQSEFTFLNLPKEINEMFEALNSLKTALSGAVEFTVDIGNMNLNSSYLPKSSDDLLGHTLLKMRKNLIDFRNKEQQINLTNKRFLVERLEDERRKLARELHDGIGPFLTSLKFYVQNHIDDDAHKQEIKKMIDATITEVRSMTNALMPSTLTDFGIGAALKNYIESIQQSVKIHINFDDSSKNKESKISDKQAVNLFRITQELINNSIKHSNASKIIITLSEFNDFISLYYYDNGGGFDLKTVKLGSGITNIKERVEIFNGKIDIETTNGNTIFEIELPL</sequence>
<dbReference type="Gene3D" id="6.10.340.10">
    <property type="match status" value="1"/>
</dbReference>
<dbReference type="InterPro" id="IPR036890">
    <property type="entry name" value="HATPase_C_sf"/>
</dbReference>
<dbReference type="RefSeq" id="WP_109405734.1">
    <property type="nucleotide sequence ID" value="NZ_QFFG01000006.1"/>
</dbReference>
<comment type="catalytic activity">
    <reaction evidence="1">
        <text>ATP + protein L-histidine = ADP + protein N-phospho-L-histidine.</text>
        <dbReference type="EC" id="2.7.13.3"/>
    </reaction>
</comment>
<keyword evidence="8" id="KW-0902">Two-component regulatory system</keyword>
<dbReference type="Gene3D" id="3.30.565.10">
    <property type="entry name" value="Histidine kinase-like ATPase, C-terminal domain"/>
    <property type="match status" value="1"/>
</dbReference>
<dbReference type="InterPro" id="IPR011712">
    <property type="entry name" value="Sig_transdc_His_kin_sub3_dim/P"/>
</dbReference>
<reference evidence="11 12" key="1">
    <citation type="submission" date="2018-05" db="EMBL/GenBank/DDBJ databases">
        <title>Polaribacter aquimarinus sp. nov., isolated from sediment in a sediment of sea.</title>
        <authorList>
            <person name="Lu D."/>
        </authorList>
    </citation>
    <scope>NUCLEOTIDE SEQUENCE [LARGE SCALE GENOMIC DNA]</scope>
    <source>
        <strain evidence="11 12">ZY113</strain>
    </source>
</reference>
<evidence type="ECO:0000313" key="11">
    <source>
        <dbReference type="EMBL" id="PWG04364.1"/>
    </source>
</evidence>